<gene>
    <name evidence="1" type="ORF">SAMN02927900_00196</name>
</gene>
<dbReference type="GO" id="GO:0016740">
    <property type="term" value="F:transferase activity"/>
    <property type="evidence" value="ECO:0007669"/>
    <property type="project" value="UniProtKB-KW"/>
</dbReference>
<dbReference type="Pfam" id="PF04229">
    <property type="entry name" value="GrpB"/>
    <property type="match status" value="1"/>
</dbReference>
<dbReference type="EMBL" id="FMTM01000001">
    <property type="protein sequence ID" value="SCW28935.1"/>
    <property type="molecule type" value="Genomic_DNA"/>
</dbReference>
<dbReference type="PANTHER" id="PTHR34822:SF1">
    <property type="entry name" value="GRPB FAMILY PROTEIN"/>
    <property type="match status" value="1"/>
</dbReference>
<reference evidence="1 2" key="1">
    <citation type="submission" date="2016-10" db="EMBL/GenBank/DDBJ databases">
        <authorList>
            <person name="de Groot N.N."/>
        </authorList>
    </citation>
    <scope>NUCLEOTIDE SEQUENCE [LARGE SCALE GENOMIC DNA]</scope>
    <source>
        <strain evidence="1 2">CGMCC 1.3401</strain>
    </source>
</reference>
<dbReference type="Gene3D" id="3.30.460.10">
    <property type="entry name" value="Beta Polymerase, domain 2"/>
    <property type="match status" value="1"/>
</dbReference>
<dbReference type="Proteomes" id="UP000199542">
    <property type="component" value="Unassembled WGS sequence"/>
</dbReference>
<keyword evidence="1" id="KW-0808">Transferase</keyword>
<dbReference type="PANTHER" id="PTHR34822">
    <property type="entry name" value="GRPB DOMAIN PROTEIN (AFU_ORTHOLOGUE AFUA_1G01530)"/>
    <property type="match status" value="1"/>
</dbReference>
<dbReference type="InterPro" id="IPR007344">
    <property type="entry name" value="GrpB/CoaE"/>
</dbReference>
<sequence length="183" mass="20401">MPQEQDESFGLGVRHLTVTLATPDARWREAYALEETRIRGALGSLALDIQHFGSTAIPAIKAKPIIDILIGVRRFEDGATCIGPMEQIGYDYAGADIVPDDYIFGRGIKGETRTHLAHIVEYQGHNWKRNILFRDRLLSDPTLVQAYEELKIDLARKYAQNRAAYTASKKAFIDKVVTDGGLA</sequence>
<protein>
    <submittedName>
        <fullName evidence="1">GrpB domain, predicted nucleotidyltransferase, UPF0157 family</fullName>
    </submittedName>
</protein>
<evidence type="ECO:0000313" key="2">
    <source>
        <dbReference type="Proteomes" id="UP000199542"/>
    </source>
</evidence>
<evidence type="ECO:0000313" key="1">
    <source>
        <dbReference type="EMBL" id="SCW28935.1"/>
    </source>
</evidence>
<proteinExistence type="predicted"/>
<accession>A0A1G4P9R4</accession>
<dbReference type="SUPFAM" id="SSF81301">
    <property type="entry name" value="Nucleotidyltransferase"/>
    <property type="match status" value="1"/>
</dbReference>
<name>A0A1G4P9R4_9HYPH</name>
<dbReference type="AlphaFoldDB" id="A0A1G4P9R4"/>
<dbReference type="InterPro" id="IPR043519">
    <property type="entry name" value="NT_sf"/>
</dbReference>
<dbReference type="RefSeq" id="WP_092583159.1">
    <property type="nucleotide sequence ID" value="NZ_FMTM01000001.1"/>
</dbReference>
<organism evidence="1 2">
    <name type="scientific">Rhizobium mongolense subsp. loessense</name>
    <dbReference type="NCBI Taxonomy" id="158890"/>
    <lineage>
        <taxon>Bacteria</taxon>
        <taxon>Pseudomonadati</taxon>
        <taxon>Pseudomonadota</taxon>
        <taxon>Alphaproteobacteria</taxon>
        <taxon>Hyphomicrobiales</taxon>
        <taxon>Rhizobiaceae</taxon>
        <taxon>Rhizobium/Agrobacterium group</taxon>
        <taxon>Rhizobium</taxon>
    </lineage>
</organism>